<dbReference type="Gene3D" id="2.40.110.10">
    <property type="entry name" value="Butyryl-CoA Dehydrogenase, subunit A, domain 2"/>
    <property type="match status" value="1"/>
</dbReference>
<feature type="domain" description="Acyl-CoA oxidase C-alpha1" evidence="1">
    <location>
        <begin position="271"/>
        <end position="395"/>
    </location>
</feature>
<proteinExistence type="predicted"/>
<dbReference type="InterPro" id="IPR055060">
    <property type="entry name" value="ACOX_C_alpha1"/>
</dbReference>
<comment type="caution">
    <text evidence="2">The sequence shown here is derived from an EMBL/GenBank/DDBJ whole genome shotgun (WGS) entry which is preliminary data.</text>
</comment>
<evidence type="ECO:0000259" key="1">
    <source>
        <dbReference type="Pfam" id="PF22924"/>
    </source>
</evidence>
<reference evidence="2 3" key="1">
    <citation type="submission" date="2019-04" db="EMBL/GenBank/DDBJ databases">
        <title>High contiguity whole genome sequence and gene annotation resource for two Venturia nashicola isolates.</title>
        <authorList>
            <person name="Prokchorchik M."/>
            <person name="Won K."/>
            <person name="Lee Y."/>
            <person name="Choi E.D."/>
            <person name="Segonzac C."/>
            <person name="Sohn K.H."/>
        </authorList>
    </citation>
    <scope>NUCLEOTIDE SEQUENCE [LARGE SCALE GENOMIC DNA]</scope>
    <source>
        <strain evidence="2 3">PRI2</strain>
    </source>
</reference>
<dbReference type="EMBL" id="SNSC02000003">
    <property type="protein sequence ID" value="TID25902.1"/>
    <property type="molecule type" value="Genomic_DNA"/>
</dbReference>
<protein>
    <submittedName>
        <fullName evidence="2">Acyl-CoA dehydrogenase NM domain-like protein</fullName>
    </submittedName>
</protein>
<gene>
    <name evidence="2" type="ORF">E6O75_ATG03765</name>
</gene>
<dbReference type="GO" id="GO:0071949">
    <property type="term" value="F:FAD binding"/>
    <property type="evidence" value="ECO:0007669"/>
    <property type="project" value="InterPro"/>
</dbReference>
<dbReference type="GO" id="GO:0005504">
    <property type="term" value="F:fatty acid binding"/>
    <property type="evidence" value="ECO:0007669"/>
    <property type="project" value="TreeGrafter"/>
</dbReference>
<dbReference type="InterPro" id="IPR046373">
    <property type="entry name" value="Acyl-CoA_Oxase/DH_mid-dom_sf"/>
</dbReference>
<dbReference type="SUPFAM" id="SSF56645">
    <property type="entry name" value="Acyl-CoA dehydrogenase NM domain-like"/>
    <property type="match status" value="1"/>
</dbReference>
<dbReference type="PANTHER" id="PTHR10909:SF382">
    <property type="entry name" value="ACYL-COENZYME A OXIDASE"/>
    <property type="match status" value="1"/>
</dbReference>
<dbReference type="Gene3D" id="1.20.140.10">
    <property type="entry name" value="Butyryl-CoA Dehydrogenase, subunit A, domain 3"/>
    <property type="match status" value="1"/>
</dbReference>
<dbReference type="STRING" id="86259.A0A4Z1PS54"/>
<keyword evidence="3" id="KW-1185">Reference proteome</keyword>
<evidence type="ECO:0000313" key="3">
    <source>
        <dbReference type="Proteomes" id="UP000298493"/>
    </source>
</evidence>
<dbReference type="InterPro" id="IPR036250">
    <property type="entry name" value="AcylCo_DH-like_C"/>
</dbReference>
<dbReference type="InterPro" id="IPR009100">
    <property type="entry name" value="AcylCoA_DH/oxidase_NM_dom_sf"/>
</dbReference>
<name>A0A4Z1PS54_9PEZI</name>
<dbReference type="AlphaFoldDB" id="A0A4Z1PS54"/>
<dbReference type="PANTHER" id="PTHR10909">
    <property type="entry name" value="ELECTRON TRANSPORT OXIDOREDUCTASE"/>
    <property type="match status" value="1"/>
</dbReference>
<sequence length="592" mass="65775">MANPQKVGFFDFQGPLWSPYVDNAQFATAAEIKVHYDRARSMLQATGMTIQDIVSLSPKFWNFNLDPSITRDIAAFTILTIHWNLCMGTIAAHASKRPDLQEILRELEQFNVCGEFMLTELGHGLDARNLGTTATMRPDGSFVLHTPSPNEAKTMPPITPYAGIARVGVVFAQLVVGEEKRGIKPFLVRLNEIGHMCAGVSSRMLPQRAGSKPVDHAITMFENVQLTSNALLGSPERAKDPRLEFMNLIGRVGVGTLSLSMTNVPCLNVGAHIMASYCRRRQVGNEESGQKIPIWNFRTVHLPILSALAHGHVLTRYAKKSANAFIQPKEKDWRIKHAYSCIFKATATQCTQAILSELIDRCGWQGLFGYNQLSEMMLSLRGNSIAEGDVLVLCIRKYALAAYSPELTRTLGLASELFQGKYMLPKPKHPRKLLARHEAGLLLDAHSILHTLPKGHRDEDFDAKISIKCRPFIEAIGQRMAYEAALEDPTTRPELLQLYEIQSIKSDLAWYVENLGLKRQDILDLEDKVVRKVAPLLDQILRENGVGSVVTAPIVSEKKWEDFVTSLPSFGSIESGSDVSCVGEDGMILARL</sequence>
<dbReference type="SUPFAM" id="SSF47203">
    <property type="entry name" value="Acyl-CoA dehydrogenase C-terminal domain-like"/>
    <property type="match status" value="1"/>
</dbReference>
<dbReference type="GO" id="GO:0003997">
    <property type="term" value="F:acyl-CoA oxidase activity"/>
    <property type="evidence" value="ECO:0007669"/>
    <property type="project" value="InterPro"/>
</dbReference>
<evidence type="ECO:0000313" key="2">
    <source>
        <dbReference type="EMBL" id="TID25902.1"/>
    </source>
</evidence>
<dbReference type="GO" id="GO:0055088">
    <property type="term" value="P:lipid homeostasis"/>
    <property type="evidence" value="ECO:0007669"/>
    <property type="project" value="TreeGrafter"/>
</dbReference>
<dbReference type="GO" id="GO:0033540">
    <property type="term" value="P:fatty acid beta-oxidation using acyl-CoA oxidase"/>
    <property type="evidence" value="ECO:0007669"/>
    <property type="project" value="TreeGrafter"/>
</dbReference>
<dbReference type="Pfam" id="PF22924">
    <property type="entry name" value="ACOX_C_alpha1"/>
    <property type="match status" value="1"/>
</dbReference>
<dbReference type="Proteomes" id="UP000298493">
    <property type="component" value="Unassembled WGS sequence"/>
</dbReference>
<dbReference type="GO" id="GO:0005777">
    <property type="term" value="C:peroxisome"/>
    <property type="evidence" value="ECO:0007669"/>
    <property type="project" value="InterPro"/>
</dbReference>
<organism evidence="2 3">
    <name type="scientific">Venturia nashicola</name>
    <dbReference type="NCBI Taxonomy" id="86259"/>
    <lineage>
        <taxon>Eukaryota</taxon>
        <taxon>Fungi</taxon>
        <taxon>Dikarya</taxon>
        <taxon>Ascomycota</taxon>
        <taxon>Pezizomycotina</taxon>
        <taxon>Dothideomycetes</taxon>
        <taxon>Pleosporomycetidae</taxon>
        <taxon>Venturiales</taxon>
        <taxon>Venturiaceae</taxon>
        <taxon>Venturia</taxon>
    </lineage>
</organism>
<accession>A0A4Z1PS54</accession>
<dbReference type="InterPro" id="IPR012258">
    <property type="entry name" value="Acyl-CoA_oxidase"/>
</dbReference>